<dbReference type="PANTHER" id="PTHR30414">
    <property type="entry name" value="MINICONDUCTANCE MECHANOSENSITIVE CHANNEL YBDG"/>
    <property type="match status" value="1"/>
</dbReference>
<evidence type="ECO:0000256" key="2">
    <source>
        <dbReference type="ARBA" id="ARBA00008017"/>
    </source>
</evidence>
<keyword evidence="5 9" id="KW-0812">Transmembrane</keyword>
<dbReference type="Gene3D" id="2.30.30.60">
    <property type="match status" value="1"/>
</dbReference>
<evidence type="ECO:0000256" key="1">
    <source>
        <dbReference type="ARBA" id="ARBA00004429"/>
    </source>
</evidence>
<feature type="domain" description="Mechanosensitive ion channel MscS C-terminal" evidence="11">
    <location>
        <begin position="338"/>
        <end position="399"/>
    </location>
</feature>
<dbReference type="FunFam" id="2.30.30.60:FF:000002">
    <property type="entry name" value="Mechanosensitive ion channel family protein"/>
    <property type="match status" value="1"/>
</dbReference>
<evidence type="ECO:0000256" key="5">
    <source>
        <dbReference type="ARBA" id="ARBA00022692"/>
    </source>
</evidence>
<proteinExistence type="inferred from homology"/>
<reference evidence="12" key="1">
    <citation type="submission" date="2018-06" db="EMBL/GenBank/DDBJ databases">
        <authorList>
            <person name="Zhirakovskaya E."/>
        </authorList>
    </citation>
    <scope>NUCLEOTIDE SEQUENCE</scope>
</reference>
<feature type="domain" description="Mechanosensitive ion channel MscS" evidence="10">
    <location>
        <begin position="188"/>
        <end position="255"/>
    </location>
</feature>
<dbReference type="GO" id="GO:0071470">
    <property type="term" value="P:cellular response to osmotic stress"/>
    <property type="evidence" value="ECO:0007669"/>
    <property type="project" value="InterPro"/>
</dbReference>
<accession>A0A3B1CYL4</accession>
<protein>
    <submittedName>
        <fullName evidence="12">Small-conductance mechanosensitive channel</fullName>
    </submittedName>
</protein>
<evidence type="ECO:0000256" key="7">
    <source>
        <dbReference type="ARBA" id="ARBA00023016"/>
    </source>
</evidence>
<feature type="transmembrane region" description="Helical" evidence="9">
    <location>
        <begin position="100"/>
        <end position="121"/>
    </location>
</feature>
<feature type="transmembrane region" description="Helical" evidence="9">
    <location>
        <begin position="169"/>
        <end position="193"/>
    </location>
</feature>
<feature type="transmembrane region" description="Helical" evidence="9">
    <location>
        <begin position="74"/>
        <end position="94"/>
    </location>
</feature>
<sequence length="419" mass="47227">MMTWLQETLIQYGLTNDTSKPAATGLALLLVFLLAYITDIFAKPLLLKLTLSLSARTKTTWDDALGQNKVFSRLAHLAPIIVVWLLLPLALRGYPAWIEILKPGLTILLTVIGLSIIDAFLNTISTIYETFEVSKEVPIRAFIQALKIVIYFLGAILIISALLDETPFYLLSGLGALTAVFMLIFKDAILGFVAGIQLTANKMVTHGDWIEMPKYGADGDVLEVSLTTVKIQNWDKTITTIPTYALISESFKNWRGMSEAGGRRIKRAITIDMSTIQFCSDEMIEKFLKIRPIRVYIETKMKELTEYNTIHDLDDANIVNRRRLSNIGTFRAYVVAYLENHPKIHQDMTFLVRQLAPGEHGLPIEIYVFCNDTDWARYEVIQADIFDHLLAAVPEFGLKVFQNPTGNDFKGLGESRSDR</sequence>
<evidence type="ECO:0000256" key="4">
    <source>
        <dbReference type="ARBA" id="ARBA00022519"/>
    </source>
</evidence>
<feature type="transmembrane region" description="Helical" evidence="9">
    <location>
        <begin position="22"/>
        <end position="42"/>
    </location>
</feature>
<dbReference type="PANTHER" id="PTHR30414:SF0">
    <property type="entry name" value="MINICONDUCTANCE MECHANOSENSITIVE CHANNEL YBDG"/>
    <property type="match status" value="1"/>
</dbReference>
<keyword evidence="6 9" id="KW-1133">Transmembrane helix</keyword>
<dbReference type="EMBL" id="UOGF01000110">
    <property type="protein sequence ID" value="VAX33532.1"/>
    <property type="molecule type" value="Genomic_DNA"/>
</dbReference>
<keyword evidence="7" id="KW-0346">Stress response</keyword>
<dbReference type="AlphaFoldDB" id="A0A3B1CYL4"/>
<dbReference type="Pfam" id="PF21082">
    <property type="entry name" value="MS_channel_3rd"/>
    <property type="match status" value="1"/>
</dbReference>
<evidence type="ECO:0000313" key="12">
    <source>
        <dbReference type="EMBL" id="VAX33532.1"/>
    </source>
</evidence>
<comment type="subcellular location">
    <subcellularLocation>
        <location evidence="1">Cell inner membrane</location>
        <topology evidence="1">Multi-pass membrane protein</topology>
    </subcellularLocation>
</comment>
<gene>
    <name evidence="12" type="ORF">MNBD_NITROSPIRAE01-1005</name>
</gene>
<feature type="transmembrane region" description="Helical" evidence="9">
    <location>
        <begin position="142"/>
        <end position="163"/>
    </location>
</feature>
<dbReference type="InterPro" id="IPR023408">
    <property type="entry name" value="MscS_beta-dom_sf"/>
</dbReference>
<dbReference type="GO" id="GO:0008381">
    <property type="term" value="F:mechanosensitive monoatomic ion channel activity"/>
    <property type="evidence" value="ECO:0007669"/>
    <property type="project" value="InterPro"/>
</dbReference>
<evidence type="ECO:0000256" key="8">
    <source>
        <dbReference type="ARBA" id="ARBA00023136"/>
    </source>
</evidence>
<dbReference type="Pfam" id="PF00924">
    <property type="entry name" value="MS_channel_2nd"/>
    <property type="match status" value="1"/>
</dbReference>
<evidence type="ECO:0000256" key="3">
    <source>
        <dbReference type="ARBA" id="ARBA00022475"/>
    </source>
</evidence>
<evidence type="ECO:0000256" key="9">
    <source>
        <dbReference type="SAM" id="Phobius"/>
    </source>
</evidence>
<keyword evidence="8 9" id="KW-0472">Membrane</keyword>
<dbReference type="InterPro" id="IPR030192">
    <property type="entry name" value="YbdG"/>
</dbReference>
<evidence type="ECO:0000256" key="6">
    <source>
        <dbReference type="ARBA" id="ARBA00022989"/>
    </source>
</evidence>
<keyword evidence="4" id="KW-0997">Cell inner membrane</keyword>
<evidence type="ECO:0000259" key="11">
    <source>
        <dbReference type="Pfam" id="PF21082"/>
    </source>
</evidence>
<organism evidence="12">
    <name type="scientific">hydrothermal vent metagenome</name>
    <dbReference type="NCBI Taxonomy" id="652676"/>
    <lineage>
        <taxon>unclassified sequences</taxon>
        <taxon>metagenomes</taxon>
        <taxon>ecological metagenomes</taxon>
    </lineage>
</organism>
<dbReference type="InterPro" id="IPR006685">
    <property type="entry name" value="MscS_channel_2nd"/>
</dbReference>
<dbReference type="SUPFAM" id="SSF50182">
    <property type="entry name" value="Sm-like ribonucleoproteins"/>
    <property type="match status" value="1"/>
</dbReference>
<name>A0A3B1CYL4_9ZZZZ</name>
<comment type="similarity">
    <text evidence="2">Belongs to the MscS (TC 1.A.23) family.</text>
</comment>
<dbReference type="InterPro" id="IPR010920">
    <property type="entry name" value="LSM_dom_sf"/>
</dbReference>
<dbReference type="GO" id="GO:0005886">
    <property type="term" value="C:plasma membrane"/>
    <property type="evidence" value="ECO:0007669"/>
    <property type="project" value="UniProtKB-SubCell"/>
</dbReference>
<keyword evidence="3" id="KW-1003">Cell membrane</keyword>
<evidence type="ECO:0000259" key="10">
    <source>
        <dbReference type="Pfam" id="PF00924"/>
    </source>
</evidence>
<dbReference type="InterPro" id="IPR049278">
    <property type="entry name" value="MS_channel_C"/>
</dbReference>